<proteinExistence type="predicted"/>
<dbReference type="RefSeq" id="WP_133228714.1">
    <property type="nucleotide sequence ID" value="NZ_SMRT01000005.1"/>
</dbReference>
<protein>
    <submittedName>
        <fullName evidence="1">YheC/YheD family protein</fullName>
    </submittedName>
</protein>
<accession>A0A4R5KRW1</accession>
<keyword evidence="2" id="KW-1185">Reference proteome</keyword>
<dbReference type="EMBL" id="SMRT01000005">
    <property type="protein sequence ID" value="TDF97547.1"/>
    <property type="molecule type" value="Genomic_DNA"/>
</dbReference>
<reference evidence="1 2" key="1">
    <citation type="submission" date="2019-03" db="EMBL/GenBank/DDBJ databases">
        <title>This is whole genome sequence of Paenibacillus sp MS74 strain.</title>
        <authorList>
            <person name="Trinh H.N."/>
        </authorList>
    </citation>
    <scope>NUCLEOTIDE SEQUENCE [LARGE SCALE GENOMIC DNA]</scope>
    <source>
        <strain evidence="1 2">MS74</strain>
    </source>
</reference>
<dbReference type="AlphaFoldDB" id="A0A4R5KRW1"/>
<dbReference type="Proteomes" id="UP000295636">
    <property type="component" value="Unassembled WGS sequence"/>
</dbReference>
<name>A0A4R5KRW1_9BACL</name>
<evidence type="ECO:0000313" key="2">
    <source>
        <dbReference type="Proteomes" id="UP000295636"/>
    </source>
</evidence>
<dbReference type="OrthoDB" id="7869153at2"/>
<dbReference type="Pfam" id="PF14398">
    <property type="entry name" value="ATPgrasp_YheCD"/>
    <property type="match status" value="1"/>
</dbReference>
<organism evidence="1 2">
    <name type="scientific">Paenibacillus piri</name>
    <dbReference type="NCBI Taxonomy" id="2547395"/>
    <lineage>
        <taxon>Bacteria</taxon>
        <taxon>Bacillati</taxon>
        <taxon>Bacillota</taxon>
        <taxon>Bacilli</taxon>
        <taxon>Bacillales</taxon>
        <taxon>Paenibacillaceae</taxon>
        <taxon>Paenibacillus</taxon>
    </lineage>
</organism>
<evidence type="ECO:0000313" key="1">
    <source>
        <dbReference type="EMBL" id="TDF97547.1"/>
    </source>
</evidence>
<gene>
    <name evidence="1" type="ORF">E1757_13095</name>
</gene>
<sequence>MQIPYVGILVNDSLYRNIPLGKTNHEAVKLYIEAGKELEVTPCFFRLQDFRSKGETVRAYVMNDNKKFIRIAVPIPKVIHNRAIHADSKAYRKLCTWSRNGIRLFNRWNRYGKLRIHRMLLENMELKPHLPATCLATAASVRAMMKQYHSLIIKPNNRSTGLGVMKLERKTTGWILTYPVRTGVKNQNWRTIHLHGQTLPVLLKRKLRAQKHIVQQCVPLATYKGRPFDLRVSVQRDSSGGWQITGIVAKVASKKCFLTNVAQGGTVYRLETILDTDYYMALNKEEVFRGIADLSLRIARHLGASLPHIADLGLDVGIDANGFPMIIECNGRDQRYSFREAGMHKEWRAAYFNPMAYAKFLLNNVTTSDCHQNKCNSEYDR</sequence>
<dbReference type="SUPFAM" id="SSF56059">
    <property type="entry name" value="Glutathione synthetase ATP-binding domain-like"/>
    <property type="match status" value="1"/>
</dbReference>
<comment type="caution">
    <text evidence="1">The sequence shown here is derived from an EMBL/GenBank/DDBJ whole genome shotgun (WGS) entry which is preliminary data.</text>
</comment>
<dbReference type="Gene3D" id="3.30.470.20">
    <property type="entry name" value="ATP-grasp fold, B domain"/>
    <property type="match status" value="1"/>
</dbReference>
<dbReference type="InterPro" id="IPR026838">
    <property type="entry name" value="YheC/D"/>
</dbReference>